<evidence type="ECO:0000313" key="2">
    <source>
        <dbReference type="Proteomes" id="UP000053593"/>
    </source>
</evidence>
<organism evidence="1 2">
    <name type="scientific">Collybiopsis luxurians FD-317 M1</name>
    <dbReference type="NCBI Taxonomy" id="944289"/>
    <lineage>
        <taxon>Eukaryota</taxon>
        <taxon>Fungi</taxon>
        <taxon>Dikarya</taxon>
        <taxon>Basidiomycota</taxon>
        <taxon>Agaricomycotina</taxon>
        <taxon>Agaricomycetes</taxon>
        <taxon>Agaricomycetidae</taxon>
        <taxon>Agaricales</taxon>
        <taxon>Marasmiineae</taxon>
        <taxon>Omphalotaceae</taxon>
        <taxon>Collybiopsis</taxon>
        <taxon>Collybiopsis luxurians</taxon>
    </lineage>
</organism>
<dbReference type="OrthoDB" id="2977329at2759"/>
<keyword evidence="2" id="KW-1185">Reference proteome</keyword>
<accession>A0A0D0CSZ3</accession>
<evidence type="ECO:0000313" key="1">
    <source>
        <dbReference type="EMBL" id="KIK62487.1"/>
    </source>
</evidence>
<gene>
    <name evidence="1" type="ORF">GYMLUDRAFT_58244</name>
</gene>
<dbReference type="AlphaFoldDB" id="A0A0D0CSZ3"/>
<dbReference type="Proteomes" id="UP000053593">
    <property type="component" value="Unassembled WGS sequence"/>
</dbReference>
<name>A0A0D0CSZ3_9AGAR</name>
<evidence type="ECO:0008006" key="3">
    <source>
        <dbReference type="Google" id="ProtNLM"/>
    </source>
</evidence>
<dbReference type="HOGENOM" id="CLU_963301_0_0_1"/>
<sequence length="289" mass="33405">MFHRHSTTIATGILNLNALDARNQHLLSLENKQYTVFPCGLPAELWNIIIDYLHDDRQSLSACLSAYRAWGNFCRYHIYENFIWNAQNAPSSVDRTDPDSECNVSLFHPCPQYVRHLTINGGFTDDELLDVDWLLPLACRLDIFQSVTHLEVESVDWDDIFGTHAWDTFLSAHNFLSRIKYLDLYNVPLQPFQYILDSICLFPALEKLDYLPSHVDCDNEEDVDHELYQPPSKWRILGLAFSCIIHVPKHNSLGQCPRLRSPIPIKLPSSSRRVTEGIQDSFLDHTRHL</sequence>
<proteinExistence type="predicted"/>
<protein>
    <recommendedName>
        <fullName evidence="3">F-box domain-containing protein</fullName>
    </recommendedName>
</protein>
<reference evidence="1 2" key="1">
    <citation type="submission" date="2014-04" db="EMBL/GenBank/DDBJ databases">
        <title>Evolutionary Origins and Diversification of the Mycorrhizal Mutualists.</title>
        <authorList>
            <consortium name="DOE Joint Genome Institute"/>
            <consortium name="Mycorrhizal Genomics Consortium"/>
            <person name="Kohler A."/>
            <person name="Kuo A."/>
            <person name="Nagy L.G."/>
            <person name="Floudas D."/>
            <person name="Copeland A."/>
            <person name="Barry K.W."/>
            <person name="Cichocki N."/>
            <person name="Veneault-Fourrey C."/>
            <person name="LaButti K."/>
            <person name="Lindquist E.A."/>
            <person name="Lipzen A."/>
            <person name="Lundell T."/>
            <person name="Morin E."/>
            <person name="Murat C."/>
            <person name="Riley R."/>
            <person name="Ohm R."/>
            <person name="Sun H."/>
            <person name="Tunlid A."/>
            <person name="Henrissat B."/>
            <person name="Grigoriev I.V."/>
            <person name="Hibbett D.S."/>
            <person name="Martin F."/>
        </authorList>
    </citation>
    <scope>NUCLEOTIDE SEQUENCE [LARGE SCALE GENOMIC DNA]</scope>
    <source>
        <strain evidence="1 2">FD-317 M1</strain>
    </source>
</reference>
<dbReference type="EMBL" id="KN834767">
    <property type="protein sequence ID" value="KIK62487.1"/>
    <property type="molecule type" value="Genomic_DNA"/>
</dbReference>